<sequence>MSFPELTGNTFPRFGTTGFGEAMDADAETTFSIRMQPKQGRPGSNLDHEVRLSLKNAMVKFITLTTVQSYLGLEDVFPIWLPSIYVIVIVATLIYLGTSLYQSGNSPRANTLDGGKNVHSSVAALRQIILMPMHGCFSLIVINQGTHFLHLLQRKAILFPFNLDVDTTHIHLLFEATDSSFAHIPGAILMSVLL</sequence>
<keyword evidence="2" id="KW-0812">Transmembrane</keyword>
<dbReference type="AlphaFoldDB" id="B0Y273"/>
<accession>B0Y273</accession>
<evidence type="ECO:0000313" key="3">
    <source>
        <dbReference type="EMBL" id="EDP52115.1"/>
    </source>
</evidence>
<reference evidence="3 4" key="1">
    <citation type="journal article" date="2008" name="PLoS Genet.">
        <title>Genomic islands in the pathogenic filamentous fungus Aspergillus fumigatus.</title>
        <authorList>
            <person name="Fedorova N.D."/>
            <person name="Khaldi N."/>
            <person name="Joardar V.S."/>
            <person name="Maiti R."/>
            <person name="Amedeo P."/>
            <person name="Anderson M.J."/>
            <person name="Crabtree J."/>
            <person name="Silva J.C."/>
            <person name="Badger J.H."/>
            <person name="Albarraq A."/>
            <person name="Angiuoli S."/>
            <person name="Bussey H."/>
            <person name="Bowyer P."/>
            <person name="Cotty P.J."/>
            <person name="Dyer P.S."/>
            <person name="Egan A."/>
            <person name="Galens K."/>
            <person name="Fraser-Liggett C.M."/>
            <person name="Haas B.J."/>
            <person name="Inman J.M."/>
            <person name="Kent R."/>
            <person name="Lemieux S."/>
            <person name="Malavazi I."/>
            <person name="Orvis J."/>
            <person name="Roemer T."/>
            <person name="Ronning C.M."/>
            <person name="Sundaram J.P."/>
            <person name="Sutton G."/>
            <person name="Turner G."/>
            <person name="Venter J.C."/>
            <person name="White O.R."/>
            <person name="Whitty B.R."/>
            <person name="Youngman P."/>
            <person name="Wolfe K.H."/>
            <person name="Goldman G.H."/>
            <person name="Wortman J.R."/>
            <person name="Jiang B."/>
            <person name="Denning D.W."/>
            <person name="Nierman W.C."/>
        </authorList>
    </citation>
    <scope>NUCLEOTIDE SEQUENCE [LARGE SCALE GENOMIC DNA]</scope>
    <source>
        <strain evidence="4">CBS 144.89 / FGSC A1163 / CEA10</strain>
    </source>
</reference>
<name>B0Y273_ASPFC</name>
<organism evidence="3 4">
    <name type="scientific">Aspergillus fumigatus (strain CBS 144.89 / FGSC A1163 / CEA10)</name>
    <name type="common">Neosartorya fumigata</name>
    <dbReference type="NCBI Taxonomy" id="451804"/>
    <lineage>
        <taxon>Eukaryota</taxon>
        <taxon>Fungi</taxon>
        <taxon>Dikarya</taxon>
        <taxon>Ascomycota</taxon>
        <taxon>Pezizomycotina</taxon>
        <taxon>Eurotiomycetes</taxon>
        <taxon>Eurotiomycetidae</taxon>
        <taxon>Eurotiales</taxon>
        <taxon>Aspergillaceae</taxon>
        <taxon>Aspergillus</taxon>
        <taxon>Aspergillus subgen. Fumigati</taxon>
    </lineage>
</organism>
<evidence type="ECO:0000256" key="1">
    <source>
        <dbReference type="SAM" id="MobiDB-lite"/>
    </source>
</evidence>
<gene>
    <name evidence="3" type="ORF">AFUB_061510</name>
</gene>
<evidence type="ECO:0000256" key="2">
    <source>
        <dbReference type="SAM" id="Phobius"/>
    </source>
</evidence>
<proteinExistence type="predicted"/>
<keyword evidence="2" id="KW-1133">Transmembrane helix</keyword>
<feature type="region of interest" description="Disordered" evidence="1">
    <location>
        <begin position="1"/>
        <end position="20"/>
    </location>
</feature>
<protein>
    <submittedName>
        <fullName evidence="3">Uncharacterized protein</fullName>
    </submittedName>
</protein>
<dbReference type="EMBL" id="DS499597">
    <property type="protein sequence ID" value="EDP52115.1"/>
    <property type="molecule type" value="Genomic_DNA"/>
</dbReference>
<dbReference type="Proteomes" id="UP000001699">
    <property type="component" value="Unassembled WGS sequence"/>
</dbReference>
<evidence type="ECO:0000313" key="4">
    <source>
        <dbReference type="Proteomes" id="UP000001699"/>
    </source>
</evidence>
<keyword evidence="4" id="KW-1185">Reference proteome</keyword>
<dbReference type="HOGENOM" id="CLU_1402145_0_0_1"/>
<feature type="transmembrane region" description="Helical" evidence="2">
    <location>
        <begin position="79"/>
        <end position="98"/>
    </location>
</feature>
<dbReference type="VEuPathDB" id="FungiDB:AFUB_061510"/>
<keyword evidence="2" id="KW-0472">Membrane</keyword>